<reference evidence="2" key="1">
    <citation type="submission" date="2010-10" db="EMBL/GenBank/DDBJ databases">
        <authorList>
            <consortium name="US DOE Joint Genome Institute (JGI-PGF)"/>
            <person name="Lucas S."/>
            <person name="Copeland A."/>
            <person name="Lapidus A."/>
            <person name="Bruce D."/>
            <person name="Goodwin L."/>
            <person name="Pitluck S."/>
            <person name="Kyrpides N."/>
            <person name="Mavromatis K."/>
            <person name="Detter J.C."/>
            <person name="Han C."/>
            <person name="Land M."/>
            <person name="Hauser L."/>
            <person name="Markowitz V."/>
            <person name="Cheng J.-F."/>
            <person name="Hugenholtz P."/>
            <person name="Woyke T."/>
            <person name="Wu D."/>
            <person name="Pukall R."/>
            <person name="Wahrenburg C."/>
            <person name="Brambilla E."/>
            <person name="Klenk H.-P."/>
            <person name="Eisen J.A."/>
        </authorList>
    </citation>
    <scope>NUCLEOTIDE SEQUENCE [LARGE SCALE GENOMIC DNA]</scope>
    <source>
        <strain evidence="2">DSM 13965</strain>
    </source>
</reference>
<dbReference type="eggNOG" id="ENOG5032YVX">
    <property type="taxonomic scope" value="Bacteria"/>
</dbReference>
<evidence type="ECO:0000313" key="3">
    <source>
        <dbReference type="Proteomes" id="UP000005710"/>
    </source>
</evidence>
<keyword evidence="1" id="KW-0472">Membrane</keyword>
<keyword evidence="1" id="KW-0812">Transmembrane</keyword>
<evidence type="ECO:0008006" key="4">
    <source>
        <dbReference type="Google" id="ProtNLM"/>
    </source>
</evidence>
<sequence length="76" mass="8247">MRTVGLTDIGRWLVFMGLGLAALGLLLWLAGRAGFGGLPGDIVIRRGNFTFFFPLASSLLLSLLLTLVLNLLFRGR</sequence>
<organism evidence="2 3">
    <name type="scientific">Thermaerobacter subterraneus DSM 13965</name>
    <dbReference type="NCBI Taxonomy" id="867903"/>
    <lineage>
        <taxon>Bacteria</taxon>
        <taxon>Bacillati</taxon>
        <taxon>Bacillota</taxon>
        <taxon>Clostridia</taxon>
        <taxon>Eubacteriales</taxon>
        <taxon>Clostridiales Family XVII. Incertae Sedis</taxon>
        <taxon>Thermaerobacter</taxon>
    </lineage>
</organism>
<dbReference type="STRING" id="867903.ThesuDRAFT_01681"/>
<protein>
    <recommendedName>
        <fullName evidence="4">DUF2905 domain-containing protein</fullName>
    </recommendedName>
</protein>
<accession>K6PYY8</accession>
<keyword evidence="1" id="KW-1133">Transmembrane helix</keyword>
<reference evidence="2" key="2">
    <citation type="submission" date="2012-10" db="EMBL/GenBank/DDBJ databases">
        <title>Improved high-quality draft of Thermaerobacter subterraneus C21, DSM 13965.</title>
        <authorList>
            <consortium name="DOE Joint Genome Institute"/>
            <person name="Eisen J."/>
            <person name="Huntemann M."/>
            <person name="Wei C.-L."/>
            <person name="Han J."/>
            <person name="Detter J.C."/>
            <person name="Han C."/>
            <person name="Tapia R."/>
            <person name="Chen A."/>
            <person name="Kyrpides N."/>
            <person name="Mavromatis K."/>
            <person name="Markowitz V."/>
            <person name="Szeto E."/>
            <person name="Ivanova N."/>
            <person name="Mikhailova N."/>
            <person name="Ovchinnikova G."/>
            <person name="Pagani I."/>
            <person name="Pati A."/>
            <person name="Goodwin L."/>
            <person name="Nordberg H.P."/>
            <person name="Cantor M.N."/>
            <person name="Hua S.X."/>
            <person name="Woyke T."/>
            <person name="Eisen J."/>
            <person name="Klenk H.-P."/>
        </authorList>
    </citation>
    <scope>NUCLEOTIDE SEQUENCE [LARGE SCALE GENOMIC DNA]</scope>
    <source>
        <strain evidence="2">DSM 13965</strain>
    </source>
</reference>
<dbReference type="AlphaFoldDB" id="K6PYY8"/>
<dbReference type="InterPro" id="IPR021320">
    <property type="entry name" value="DUF2905"/>
</dbReference>
<feature type="transmembrane region" description="Helical" evidence="1">
    <location>
        <begin position="12"/>
        <end position="31"/>
    </location>
</feature>
<dbReference type="Pfam" id="PF11146">
    <property type="entry name" value="DUF2905"/>
    <property type="match status" value="1"/>
</dbReference>
<evidence type="ECO:0000256" key="1">
    <source>
        <dbReference type="SAM" id="Phobius"/>
    </source>
</evidence>
<dbReference type="PANTHER" id="PTHR36443:SF1">
    <property type="entry name" value="BSR5223 PROTEIN"/>
    <property type="match status" value="1"/>
</dbReference>
<dbReference type="HOGENOM" id="CLU_181383_0_0_9"/>
<evidence type="ECO:0000313" key="2">
    <source>
        <dbReference type="EMBL" id="EKP93963.1"/>
    </source>
</evidence>
<name>K6PYY8_9FIRM</name>
<comment type="caution">
    <text evidence="2">The sequence shown here is derived from an EMBL/GenBank/DDBJ whole genome shotgun (WGS) entry which is preliminary data.</text>
</comment>
<gene>
    <name evidence="2" type="ORF">ThesuDRAFT_01681</name>
</gene>
<dbReference type="RefSeq" id="WP_006903953.1">
    <property type="nucleotide sequence ID" value="NZ_JH976535.1"/>
</dbReference>
<dbReference type="PANTHER" id="PTHR36443">
    <property type="entry name" value="BSR5223 PROTEIN"/>
    <property type="match status" value="1"/>
</dbReference>
<dbReference type="EMBL" id="AENY02000003">
    <property type="protein sequence ID" value="EKP93963.1"/>
    <property type="molecule type" value="Genomic_DNA"/>
</dbReference>
<dbReference type="Proteomes" id="UP000005710">
    <property type="component" value="Unassembled WGS sequence"/>
</dbReference>
<keyword evidence="3" id="KW-1185">Reference proteome</keyword>
<feature type="transmembrane region" description="Helical" evidence="1">
    <location>
        <begin position="51"/>
        <end position="73"/>
    </location>
</feature>
<proteinExistence type="predicted"/>